<keyword evidence="1" id="KW-0472">Membrane</keyword>
<accession>A0A106BZZ1</accession>
<evidence type="ECO:0000256" key="1">
    <source>
        <dbReference type="SAM" id="Phobius"/>
    </source>
</evidence>
<evidence type="ECO:0000313" key="3">
    <source>
        <dbReference type="Proteomes" id="UP000055702"/>
    </source>
</evidence>
<dbReference type="AlphaFoldDB" id="A0A106BZZ1"/>
<feature type="transmembrane region" description="Helical" evidence="1">
    <location>
        <begin position="12"/>
        <end position="29"/>
    </location>
</feature>
<dbReference type="InterPro" id="IPR016922">
    <property type="entry name" value="UCP029505"/>
</dbReference>
<gene>
    <name evidence="2" type="ORF">AWJ07_16225</name>
</gene>
<comment type="caution">
    <text evidence="2">The sequence shown here is derived from an EMBL/GenBank/DDBJ whole genome shotgun (WGS) entry which is preliminary data.</text>
</comment>
<dbReference type="RefSeq" id="WP_059745986.1">
    <property type="nucleotide sequence ID" value="NZ_LRDC01000019.1"/>
</dbReference>
<proteinExistence type="predicted"/>
<organism evidence="2">
    <name type="scientific">Shewanella frigidimarina</name>
    <dbReference type="NCBI Taxonomy" id="56812"/>
    <lineage>
        <taxon>Bacteria</taxon>
        <taxon>Pseudomonadati</taxon>
        <taxon>Pseudomonadota</taxon>
        <taxon>Gammaproteobacteria</taxon>
        <taxon>Alteromonadales</taxon>
        <taxon>Shewanellaceae</taxon>
        <taxon>Shewanella</taxon>
    </lineage>
</organism>
<keyword evidence="1" id="KW-0812">Transmembrane</keyword>
<name>A0A106BZZ1_SHEFR</name>
<dbReference type="Proteomes" id="UP000055702">
    <property type="component" value="Unassembled WGS sequence"/>
</dbReference>
<dbReference type="EMBL" id="LRDC01000019">
    <property type="protein sequence ID" value="KVX01712.1"/>
    <property type="molecule type" value="Genomic_DNA"/>
</dbReference>
<keyword evidence="1" id="KW-1133">Transmembrane helix</keyword>
<protein>
    <submittedName>
        <fullName evidence="2">Uncharacterized protein</fullName>
    </submittedName>
</protein>
<evidence type="ECO:0000313" key="2">
    <source>
        <dbReference type="EMBL" id="KVX01712.1"/>
    </source>
</evidence>
<sequence>MARIKNTIWNRYKYKINGLVLVLICYFLYQSLFPQFPDAWETQAVGAFEITPMPYNLDPPYLHDGTYTKDFLLLFSKGQVNKIRQAYLNIGTEPLPLETLQMGDAGILHGSQHGQEVHAIAPEVLTAEHKAWLTIENWQGQLQVISWTLPDAFYQSSN</sequence>
<reference evidence="2 3" key="1">
    <citation type="submission" date="2016-01" db="EMBL/GenBank/DDBJ databases">
        <title>Draft genome of the antarctic isolate Shewanella frigidimarina Ag06-30.</title>
        <authorList>
            <person name="Parmeciano Di Noto G."/>
            <person name="Vazquez S."/>
            <person name="Mac Cormack W."/>
            <person name="Iriarte A."/>
            <person name="Quiroga C."/>
        </authorList>
    </citation>
    <scope>NUCLEOTIDE SEQUENCE [LARGE SCALE GENOMIC DNA]</scope>
    <source>
        <strain evidence="2 3">Ag06-30</strain>
    </source>
</reference>
<dbReference type="PIRSF" id="PIRSF029505">
    <property type="entry name" value="UCP029505"/>
    <property type="match status" value="1"/>
</dbReference>